<feature type="domain" description="Ig-like" evidence="7">
    <location>
        <begin position="629"/>
        <end position="709"/>
    </location>
</feature>
<protein>
    <submittedName>
        <fullName evidence="10">Synaptogenesis protein syg-2 isoform X1</fullName>
    </submittedName>
</protein>
<keyword evidence="3" id="KW-1015">Disulfide bond</keyword>
<dbReference type="InterPro" id="IPR003599">
    <property type="entry name" value="Ig_sub"/>
</dbReference>
<evidence type="ECO:0000259" key="7">
    <source>
        <dbReference type="PROSITE" id="PS50835"/>
    </source>
</evidence>
<name>A0A6P7T6N4_9MOLL</name>
<dbReference type="InterPro" id="IPR051275">
    <property type="entry name" value="Cell_adhesion_signaling"/>
</dbReference>
<accession>A0A6P7T6N4</accession>
<dbReference type="InterPro" id="IPR036179">
    <property type="entry name" value="Ig-like_dom_sf"/>
</dbReference>
<feature type="transmembrane region" description="Helical" evidence="6">
    <location>
        <begin position="35"/>
        <end position="58"/>
    </location>
</feature>
<feature type="transmembrane region" description="Helical" evidence="6">
    <location>
        <begin position="1138"/>
        <end position="1160"/>
    </location>
</feature>
<feature type="domain" description="Ig-like" evidence="7">
    <location>
        <begin position="813"/>
        <end position="905"/>
    </location>
</feature>
<dbReference type="RefSeq" id="XP_029646429.2">
    <property type="nucleotide sequence ID" value="XM_029790569.2"/>
</dbReference>
<dbReference type="GO" id="GO:0005886">
    <property type="term" value="C:plasma membrane"/>
    <property type="evidence" value="ECO:0007669"/>
    <property type="project" value="TreeGrafter"/>
</dbReference>
<dbReference type="Proteomes" id="UP000515154">
    <property type="component" value="Linkage group LG16"/>
</dbReference>
<dbReference type="GO" id="GO:0005911">
    <property type="term" value="C:cell-cell junction"/>
    <property type="evidence" value="ECO:0007669"/>
    <property type="project" value="TreeGrafter"/>
</dbReference>
<keyword evidence="6" id="KW-1133">Transmembrane helix</keyword>
<feature type="domain" description="Ig-like" evidence="7">
    <location>
        <begin position="720"/>
        <end position="806"/>
    </location>
</feature>
<keyword evidence="9" id="KW-1185">Reference proteome</keyword>
<keyword evidence="2 6" id="KW-0472">Membrane</keyword>
<keyword evidence="6" id="KW-0812">Transmembrane</keyword>
<dbReference type="PROSITE" id="PS50853">
    <property type="entry name" value="FN3"/>
    <property type="match status" value="1"/>
</dbReference>
<organism evidence="9 10">
    <name type="scientific">Octopus sinensis</name>
    <name type="common">East Asian common octopus</name>
    <dbReference type="NCBI Taxonomy" id="2607531"/>
    <lineage>
        <taxon>Eukaryota</taxon>
        <taxon>Metazoa</taxon>
        <taxon>Spiralia</taxon>
        <taxon>Lophotrochozoa</taxon>
        <taxon>Mollusca</taxon>
        <taxon>Cephalopoda</taxon>
        <taxon>Coleoidea</taxon>
        <taxon>Octopodiformes</taxon>
        <taxon>Octopoda</taxon>
        <taxon>Incirrata</taxon>
        <taxon>Octopodidae</taxon>
        <taxon>Octopus</taxon>
    </lineage>
</organism>
<dbReference type="InterPro" id="IPR003598">
    <property type="entry name" value="Ig_sub2"/>
</dbReference>
<keyword evidence="4" id="KW-0325">Glycoprotein</keyword>
<dbReference type="SMART" id="SM00408">
    <property type="entry name" value="IGc2"/>
    <property type="match status" value="3"/>
</dbReference>
<feature type="transmembrane region" description="Helical" evidence="6">
    <location>
        <begin position="6"/>
        <end position="23"/>
    </location>
</feature>
<evidence type="ECO:0000259" key="8">
    <source>
        <dbReference type="PROSITE" id="PS50853"/>
    </source>
</evidence>
<evidence type="ECO:0000256" key="3">
    <source>
        <dbReference type="ARBA" id="ARBA00023157"/>
    </source>
</evidence>
<dbReference type="PROSITE" id="PS50835">
    <property type="entry name" value="IG_LIKE"/>
    <property type="match status" value="5"/>
</dbReference>
<feature type="domain" description="Ig-like" evidence="7">
    <location>
        <begin position="257"/>
        <end position="347"/>
    </location>
</feature>
<sequence>MYECTSVFRVCCCCCCCCCMLSVHLNLPAMRRIQTLVIITSTNIILFHTLWITFGVLLQPISASLTTTDDHRCPIIEPRPDFKIPTCSAGLSSTSIGCWRKGWVVVMSITSGVRRTFVKGCLKYLKKMCHKANPCILQLRSPACNRLAPHISEYSIEYACVDATPPGKPVIEGFNPEIPLLENERLLVSCNWSGGFPSALVRLSCGATISIGVSVTMLAIDVKRDLNDFQCICEGLHPGISKNTSQSMTVYYPPATPKVFPSTVFPWFENQTEQIICRSDPEGNPPPTTYEWFPTEGSSMQDTNSDADGHLTFHQVNRKHNLQEFYCVATNQFTQMTEKLVKSKEITVHVTYPPIGRPEMKVIGPNESLYGNETLTVVCAWKGGNPEANLQLTCGSLNYMGVSEVSVLLEFSKHLNISSCTCNGTHPLKQIVNTRNVSFNYIPRGNILIEGFETDRPETENTTLTVACSWIGSQPAPRVQLTCGGVNSSGKQACALFFFLTRHLHGTDCVCTAMFHKWKKTVTKQLNIYYTPGSPKITSQSSLPWIAGDVQTLTCHARPGNPPDTQYKWLSESGYLIHKGETLTFDPVTRMEHRMTVICQAENKLSHTVIGRPKTASVRLEVKYPPGQPMISSSHDFPWLEGSDQSLYCEAKPGNPPYVFYKWFSANRGLIHTGSVLRFHPVSRSNHSDRLACRAENTFTVMQHGKHITQSVIVLVEYRPAIELTENSTVSESQDITLQCSAEGNPSPQVSLQFGEVLQNDSHTFENSPMFLELKNISRNQAGQYTCTAKSESHVYGALISEKSMNLVVQYSPDVQVVTPPNATEGTQVNLTCVADGEPNRYTYRWQHKWGEIILQEFDNVETSSEPAVLTLENVTFEDGGTYRCLVENGIPDRNGNIMKSGSAEFIIQAKPVFEIDAISNVSIEYGGNLSISVSFYSFPVYSEMTWSFDDTITSEPDISTEIQPTIVLLSTYGREVTAEGHAVIFTITDLRETEIRTLNLNISNSVGTGSHQITIIPAGPPLEPMDFTVVNITHTSITVKWTPAFNGGYEQLFYLSHRPISYDGEWIETIHADQGNGNDIFVTINNLKRGAKYAFSLHTENTRPGERNRSQTLKFTTKTEEIQTVRISPSSITTGTALGFIIGGMIAAALVITACFLIGRIACRGSNRNDSIHKTDSFIYEDIDDSHTSPVSELRTSLGEQCDHYHNDNINTSPSHTHAQLERLDVKNLDRQIYASLPSLQRTAMQI</sequence>
<dbReference type="GO" id="GO:0050839">
    <property type="term" value="F:cell adhesion molecule binding"/>
    <property type="evidence" value="ECO:0007669"/>
    <property type="project" value="TreeGrafter"/>
</dbReference>
<evidence type="ECO:0000256" key="2">
    <source>
        <dbReference type="ARBA" id="ARBA00023136"/>
    </source>
</evidence>
<dbReference type="SUPFAM" id="SSF49265">
    <property type="entry name" value="Fibronectin type III"/>
    <property type="match status" value="1"/>
</dbReference>
<comment type="subcellular location">
    <subcellularLocation>
        <location evidence="1">Membrane</location>
        <topology evidence="1">Single-pass type I membrane protein</topology>
    </subcellularLocation>
</comment>
<dbReference type="CDD" id="cd00063">
    <property type="entry name" value="FN3"/>
    <property type="match status" value="1"/>
</dbReference>
<proteinExistence type="predicted"/>
<evidence type="ECO:0000256" key="6">
    <source>
        <dbReference type="SAM" id="Phobius"/>
    </source>
</evidence>
<evidence type="ECO:0000313" key="10">
    <source>
        <dbReference type="RefSeq" id="XP_029646429.2"/>
    </source>
</evidence>
<evidence type="ECO:0000256" key="4">
    <source>
        <dbReference type="ARBA" id="ARBA00023180"/>
    </source>
</evidence>
<evidence type="ECO:0000313" key="9">
    <source>
        <dbReference type="Proteomes" id="UP000515154"/>
    </source>
</evidence>
<dbReference type="Pfam" id="PF13927">
    <property type="entry name" value="Ig_3"/>
    <property type="match status" value="2"/>
</dbReference>
<evidence type="ECO:0000256" key="1">
    <source>
        <dbReference type="ARBA" id="ARBA00004479"/>
    </source>
</evidence>
<dbReference type="Pfam" id="PF00041">
    <property type="entry name" value="fn3"/>
    <property type="match status" value="1"/>
</dbReference>
<dbReference type="PANTHER" id="PTHR11640">
    <property type="entry name" value="NEPHRIN"/>
    <property type="match status" value="1"/>
</dbReference>
<dbReference type="CDD" id="cd00096">
    <property type="entry name" value="Ig"/>
    <property type="match status" value="1"/>
</dbReference>
<dbReference type="SMART" id="SM00060">
    <property type="entry name" value="FN3"/>
    <property type="match status" value="1"/>
</dbReference>
<dbReference type="KEGG" id="osn:115220440"/>
<dbReference type="SUPFAM" id="SSF48726">
    <property type="entry name" value="Immunoglobulin"/>
    <property type="match status" value="5"/>
</dbReference>
<keyword evidence="5" id="KW-0393">Immunoglobulin domain</keyword>
<feature type="domain" description="Ig-like" evidence="7">
    <location>
        <begin position="535"/>
        <end position="617"/>
    </location>
</feature>
<dbReference type="PANTHER" id="PTHR11640:SF31">
    <property type="entry name" value="IRREGULAR CHIASM C-ROUGHEST PROTEIN-RELATED"/>
    <property type="match status" value="1"/>
</dbReference>
<gene>
    <name evidence="10" type="primary">LOC115220440</name>
</gene>
<dbReference type="SMART" id="SM00409">
    <property type="entry name" value="IG"/>
    <property type="match status" value="5"/>
</dbReference>
<dbReference type="InterPro" id="IPR013783">
    <property type="entry name" value="Ig-like_fold"/>
</dbReference>
<reference evidence="10" key="1">
    <citation type="submission" date="2025-08" db="UniProtKB">
        <authorList>
            <consortium name="RefSeq"/>
        </authorList>
    </citation>
    <scope>IDENTIFICATION</scope>
</reference>
<dbReference type="InterPro" id="IPR036116">
    <property type="entry name" value="FN3_sf"/>
</dbReference>
<dbReference type="Gene3D" id="2.60.40.10">
    <property type="entry name" value="Immunoglobulins"/>
    <property type="match status" value="5"/>
</dbReference>
<dbReference type="AlphaFoldDB" id="A0A6P7T6N4"/>
<dbReference type="InterPro" id="IPR007110">
    <property type="entry name" value="Ig-like_dom"/>
</dbReference>
<feature type="domain" description="Fibronectin type-III" evidence="8">
    <location>
        <begin position="1024"/>
        <end position="1121"/>
    </location>
</feature>
<dbReference type="InterPro" id="IPR003961">
    <property type="entry name" value="FN3_dom"/>
</dbReference>
<dbReference type="GO" id="GO:0098609">
    <property type="term" value="P:cell-cell adhesion"/>
    <property type="evidence" value="ECO:0007669"/>
    <property type="project" value="TreeGrafter"/>
</dbReference>
<evidence type="ECO:0000256" key="5">
    <source>
        <dbReference type="ARBA" id="ARBA00023319"/>
    </source>
</evidence>